<dbReference type="InterPro" id="IPR036612">
    <property type="entry name" value="KH_dom_type_1_sf"/>
</dbReference>
<dbReference type="CDD" id="cd22431">
    <property type="entry name" value="KH-I_RNaseY"/>
    <property type="match status" value="1"/>
</dbReference>
<dbReference type="GO" id="GO:0003723">
    <property type="term" value="F:RNA binding"/>
    <property type="evidence" value="ECO:0007669"/>
    <property type="project" value="UniProtKB-UniRule"/>
</dbReference>
<reference evidence="9 10" key="1">
    <citation type="submission" date="2020-08" db="EMBL/GenBank/DDBJ databases">
        <title>Genomic Encyclopedia of Type Strains, Phase III (KMG-III): the genomes of soil and plant-associated and newly described type strains.</title>
        <authorList>
            <person name="Whitman W."/>
        </authorList>
    </citation>
    <scope>NUCLEOTIDE SEQUENCE [LARGE SCALE GENOMIC DNA]</scope>
    <source>
        <strain evidence="9 10">CECT 3287</strain>
    </source>
</reference>
<keyword evidence="5" id="KW-0812">Transmembrane</keyword>
<dbReference type="InterPro" id="IPR004087">
    <property type="entry name" value="KH_dom"/>
</dbReference>
<proteinExistence type="inferred from homology"/>
<evidence type="ECO:0000256" key="7">
    <source>
        <dbReference type="SAM" id="Coils"/>
    </source>
</evidence>
<dbReference type="InterPro" id="IPR017705">
    <property type="entry name" value="Ribonuclease_Y"/>
</dbReference>
<keyword evidence="7" id="KW-0175">Coiled coil</keyword>
<evidence type="ECO:0000313" key="10">
    <source>
        <dbReference type="Proteomes" id="UP000590749"/>
    </source>
</evidence>
<dbReference type="GO" id="GO:0005886">
    <property type="term" value="C:plasma membrane"/>
    <property type="evidence" value="ECO:0007669"/>
    <property type="project" value="UniProtKB-SubCell"/>
</dbReference>
<dbReference type="Gene3D" id="1.10.3210.10">
    <property type="entry name" value="Hypothetical protein af1432"/>
    <property type="match status" value="1"/>
</dbReference>
<dbReference type="InterPro" id="IPR006675">
    <property type="entry name" value="HDIG_dom"/>
</dbReference>
<gene>
    <name evidence="5" type="primary">rny</name>
    <name evidence="9" type="ORF">FHR83_000649</name>
</gene>
<evidence type="ECO:0000256" key="6">
    <source>
        <dbReference type="NCBIfam" id="TIGR03319"/>
    </source>
</evidence>
<dbReference type="InterPro" id="IPR003607">
    <property type="entry name" value="HD/PDEase_dom"/>
</dbReference>
<feature type="domain" description="HD" evidence="8">
    <location>
        <begin position="391"/>
        <end position="484"/>
    </location>
</feature>
<dbReference type="Pfam" id="PF00013">
    <property type="entry name" value="KH_1"/>
    <property type="match status" value="1"/>
</dbReference>
<keyword evidence="10" id="KW-1185">Reference proteome</keyword>
<dbReference type="Proteomes" id="UP000590749">
    <property type="component" value="Unassembled WGS sequence"/>
</dbReference>
<dbReference type="InterPro" id="IPR004088">
    <property type="entry name" value="KH_dom_type_1"/>
</dbReference>
<dbReference type="NCBIfam" id="TIGR00277">
    <property type="entry name" value="HDIG"/>
    <property type="match status" value="1"/>
</dbReference>
<keyword evidence="2 5" id="KW-0255">Endonuclease</keyword>
<keyword evidence="5" id="KW-1133">Transmembrane helix</keyword>
<keyword evidence="4 5" id="KW-0694">RNA-binding</keyword>
<dbReference type="GO" id="GO:0004521">
    <property type="term" value="F:RNA endonuclease activity"/>
    <property type="evidence" value="ECO:0007669"/>
    <property type="project" value="UniProtKB-UniRule"/>
</dbReference>
<evidence type="ECO:0000256" key="3">
    <source>
        <dbReference type="ARBA" id="ARBA00022801"/>
    </source>
</evidence>
<dbReference type="GO" id="GO:0006402">
    <property type="term" value="P:mRNA catabolic process"/>
    <property type="evidence" value="ECO:0007669"/>
    <property type="project" value="UniProtKB-UniRule"/>
</dbReference>
<evidence type="ECO:0000256" key="4">
    <source>
        <dbReference type="ARBA" id="ARBA00022884"/>
    </source>
</evidence>
<evidence type="ECO:0000256" key="2">
    <source>
        <dbReference type="ARBA" id="ARBA00022759"/>
    </source>
</evidence>
<dbReference type="SMART" id="SM00322">
    <property type="entry name" value="KH"/>
    <property type="match status" value="1"/>
</dbReference>
<keyword evidence="3 5" id="KW-0378">Hydrolase</keyword>
<evidence type="ECO:0000313" key="9">
    <source>
        <dbReference type="EMBL" id="MBB3093015.1"/>
    </source>
</evidence>
<comment type="caution">
    <text evidence="9">The sequence shown here is derived from an EMBL/GenBank/DDBJ whole genome shotgun (WGS) entry which is preliminary data.</text>
</comment>
<dbReference type="GO" id="GO:0016787">
    <property type="term" value="F:hydrolase activity"/>
    <property type="evidence" value="ECO:0007669"/>
    <property type="project" value="UniProtKB-KW"/>
</dbReference>
<feature type="transmembrane region" description="Helical" evidence="5">
    <location>
        <begin position="6"/>
        <end position="26"/>
    </location>
</feature>
<dbReference type="EMBL" id="JACHXF010000001">
    <property type="protein sequence ID" value="MBB3093015.1"/>
    <property type="molecule type" value="Genomic_DNA"/>
</dbReference>
<dbReference type="PANTHER" id="PTHR12826:SF15">
    <property type="entry name" value="RIBONUCLEASE Y"/>
    <property type="match status" value="1"/>
</dbReference>
<comment type="subcellular location">
    <subcellularLocation>
        <location evidence="5">Cell membrane</location>
        <topology evidence="5">Single-pass membrane protein</topology>
    </subcellularLocation>
</comment>
<dbReference type="AlphaFoldDB" id="A0A7W5ABK0"/>
<dbReference type="Pfam" id="PF01966">
    <property type="entry name" value="HD"/>
    <property type="match status" value="1"/>
</dbReference>
<dbReference type="EC" id="3.1.-.-" evidence="5 6"/>
<dbReference type="SUPFAM" id="SSF54791">
    <property type="entry name" value="Eukaryotic type KH-domain (KH-domain type I)"/>
    <property type="match status" value="1"/>
</dbReference>
<keyword evidence="1 5" id="KW-0540">Nuclease</keyword>
<dbReference type="InterPro" id="IPR022711">
    <property type="entry name" value="RNase_Y_N"/>
</dbReference>
<protein>
    <recommendedName>
        <fullName evidence="5 6">Ribonuclease Y</fullName>
        <shortName evidence="5">RNase Y</shortName>
        <ecNumber evidence="5 6">3.1.-.-</ecNumber>
    </recommendedName>
</protein>
<dbReference type="CDD" id="cd00077">
    <property type="entry name" value="HDc"/>
    <property type="match status" value="1"/>
</dbReference>
<evidence type="ECO:0000256" key="1">
    <source>
        <dbReference type="ARBA" id="ARBA00022722"/>
    </source>
</evidence>
<evidence type="ECO:0000259" key="8">
    <source>
        <dbReference type="PROSITE" id="PS51831"/>
    </source>
</evidence>
<feature type="coiled-coil region" evidence="7">
    <location>
        <begin position="31"/>
        <end position="149"/>
    </location>
</feature>
<dbReference type="SMART" id="SM00471">
    <property type="entry name" value="HDc"/>
    <property type="match status" value="1"/>
</dbReference>
<accession>A0A7W5ABK0</accession>
<keyword evidence="5" id="KW-1003">Cell membrane</keyword>
<dbReference type="Pfam" id="PF12072">
    <property type="entry name" value="RNase_Y_N"/>
    <property type="match status" value="1"/>
</dbReference>
<dbReference type="NCBIfam" id="TIGR03319">
    <property type="entry name" value="RNase_Y"/>
    <property type="match status" value="1"/>
</dbReference>
<comment type="similarity">
    <text evidence="5">Belongs to the RNase Y family.</text>
</comment>
<dbReference type="SUPFAM" id="SSF109604">
    <property type="entry name" value="HD-domain/PDEase-like"/>
    <property type="match status" value="1"/>
</dbReference>
<dbReference type="InterPro" id="IPR006674">
    <property type="entry name" value="HD_domain"/>
</dbReference>
<evidence type="ECO:0000256" key="5">
    <source>
        <dbReference type="HAMAP-Rule" id="MF_00335"/>
    </source>
</evidence>
<dbReference type="PROSITE" id="PS51831">
    <property type="entry name" value="HD"/>
    <property type="match status" value="1"/>
</dbReference>
<organism evidence="9 10">
    <name type="scientific">Actinoplanes campanulatus</name>
    <dbReference type="NCBI Taxonomy" id="113559"/>
    <lineage>
        <taxon>Bacteria</taxon>
        <taxon>Bacillati</taxon>
        <taxon>Actinomycetota</taxon>
        <taxon>Actinomycetes</taxon>
        <taxon>Micromonosporales</taxon>
        <taxon>Micromonosporaceae</taxon>
        <taxon>Actinoplanes</taxon>
    </lineage>
</organism>
<name>A0A7W5ABK0_9ACTN</name>
<comment type="function">
    <text evidence="5">Endoribonuclease that initiates mRNA decay.</text>
</comment>
<sequence length="575" mass="63344">MMTPLDWVLVVAIIVIAVAVIAGLVLGTRALRQLRADRQDAQERQEQAVGDARAKVDDANAKAASVRAEAAAAKAEASAARAEARRVLETAHSEADTILEHAHRQAEADAEQLRAAARRSGEREIALLNATVKEQAAEVERRAARIDERERLHGEEVERLVERERRLATLETDLSAREAALATREADLTKAEEVRRREMERIAGLTAEAARTELIEAIEGQAKREAAILIRDIETEAKNTADTRARHIVVDAIQRIASEQTAESVVSVLHLPSDEMKGRIIGREGRNIRAFESTTGVNLIIDDTPEAVLLSCFDPVRREVGRLTLEKLVLDGRIHPHRIEEVFDSAKNEVERLCDRAAEEALVDVGITNIHPELAKLLGRLRYRTSYGQNVLKHLVETAHIAGIMAAEMGLDVPTMKRAAFLHDIGKALTHEVEGSHALIGADLARKYGEHEDIVHAIEAHHNEVPPQTIEAVLTQAADACSGGRPGARRESLEAYVKRLERIEEIAGGKLGVEKVFAMQAGREIRVMVRPDDIDDIGAAVLARDVAKQIEEELTYPGQIRVTVVRESRVTELAR</sequence>
<dbReference type="PANTHER" id="PTHR12826">
    <property type="entry name" value="RIBONUCLEASE Y"/>
    <property type="match status" value="1"/>
</dbReference>
<dbReference type="HAMAP" id="MF_00335">
    <property type="entry name" value="RNase_Y"/>
    <property type="match status" value="1"/>
</dbReference>
<dbReference type="PROSITE" id="PS50084">
    <property type="entry name" value="KH_TYPE_1"/>
    <property type="match status" value="1"/>
</dbReference>
<keyword evidence="5" id="KW-0472">Membrane</keyword>